<feature type="compositionally biased region" description="Polar residues" evidence="7">
    <location>
        <begin position="28"/>
        <end position="44"/>
    </location>
</feature>
<keyword evidence="4 8" id="KW-0812">Transmembrane</keyword>
<dbReference type="PANTHER" id="PTHR40761">
    <property type="entry name" value="CONSERVED INTEGRAL MEMBRANE ALANINE VALINE AND LEUCINE RICH PROTEIN-RELATED"/>
    <property type="match status" value="1"/>
</dbReference>
<feature type="transmembrane region" description="Helical" evidence="8">
    <location>
        <begin position="6"/>
        <end position="23"/>
    </location>
</feature>
<feature type="transmembrane region" description="Helical" evidence="8">
    <location>
        <begin position="134"/>
        <end position="156"/>
    </location>
</feature>
<feature type="transmembrane region" description="Helical" evidence="8">
    <location>
        <begin position="289"/>
        <end position="311"/>
    </location>
</feature>
<accession>A0AAC8YF33</accession>
<feature type="region of interest" description="Disordered" evidence="7">
    <location>
        <begin position="314"/>
        <end position="356"/>
    </location>
</feature>
<gene>
    <name evidence="11" type="ORF">A8L58_09605</name>
    <name evidence="10" type="ORF">AXH35_08150</name>
</gene>
<dbReference type="GO" id="GO:0016757">
    <property type="term" value="F:glycosyltransferase activity"/>
    <property type="evidence" value="ECO:0007669"/>
    <property type="project" value="UniProtKB-KW"/>
</dbReference>
<proteinExistence type="predicted"/>
<dbReference type="Pfam" id="PF05653">
    <property type="entry name" value="Mg_trans_NIPA"/>
    <property type="match status" value="1"/>
</dbReference>
<feature type="transmembrane region" description="Helical" evidence="8">
    <location>
        <begin position="162"/>
        <end position="185"/>
    </location>
</feature>
<dbReference type="AlphaFoldDB" id="A0AAC8YF33"/>
<organism evidence="10 12">
    <name type="scientific">Acidipropionibacterium acidipropionici</name>
    <dbReference type="NCBI Taxonomy" id="1748"/>
    <lineage>
        <taxon>Bacteria</taxon>
        <taxon>Bacillati</taxon>
        <taxon>Actinomycetota</taxon>
        <taxon>Actinomycetes</taxon>
        <taxon>Propionibacteriales</taxon>
        <taxon>Propionibacteriaceae</taxon>
        <taxon>Acidipropionibacterium</taxon>
    </lineage>
</organism>
<evidence type="ECO:0000256" key="5">
    <source>
        <dbReference type="ARBA" id="ARBA00022989"/>
    </source>
</evidence>
<dbReference type="PANTHER" id="PTHR40761:SF1">
    <property type="entry name" value="CONSERVED INTEGRAL MEMBRANE ALANINE VALINE AND LEUCINE RICH PROTEIN-RELATED"/>
    <property type="match status" value="1"/>
</dbReference>
<evidence type="ECO:0000256" key="7">
    <source>
        <dbReference type="SAM" id="MobiDB-lite"/>
    </source>
</evidence>
<comment type="subcellular location">
    <subcellularLocation>
        <location evidence="1">Membrane</location>
        <topology evidence="1">Multi-pass membrane protein</topology>
    </subcellularLocation>
</comment>
<protein>
    <recommendedName>
        <fullName evidence="9">Glycosyltransferase subfamily 4-like N-terminal domain-containing protein</fullName>
    </recommendedName>
</protein>
<feature type="compositionally biased region" description="Polar residues" evidence="7">
    <location>
        <begin position="52"/>
        <end position="63"/>
    </location>
</feature>
<dbReference type="Pfam" id="PF13439">
    <property type="entry name" value="Glyco_transf_4"/>
    <property type="match status" value="1"/>
</dbReference>
<dbReference type="Proteomes" id="UP000178666">
    <property type="component" value="Chromosome"/>
</dbReference>
<sequence>MALAPAIALAGLGSFGLAGGSVLQHRSATASTQSDSTRSASTHQDSGRPAATPTSQSHATTMTRRQLAAMIRRPAWLAGMLAVVVATLLNLAALRLAPVTVIQPLGVMAVVWSVLLAPSGAGRRRGHSGSRRTGATWASVALILAGLIGFTVFSTTTTTTPAAIPGVTPVLAGAAISCLVGATLTATHRLAPAGLRCLALGASGAVFYGLTATLVRLGFSLLSAGDALTSTSVITTAAGALAACLVGGVIVQQAYALGHAEIVVAALTTIDPIVAATLGLTVLGEGRSVTALSIAAMAACGLLAAAGVAALSRARSHKQPTPPTPGPATHPAAYRTALSDSAPDDDPTHPHSAHRPRIALVSDYTMATLGGAESAFGEQARALAASADVLIACPASPALAALGRHPGITAFPVPVALTLPGLGLPVARNTARLRAALRNAFIAHRIDAVHVHSEFGIAAAAIDVAHELGIPAAETVHTFFWQAPAAAQPLLRLVVPRFHRLVTGYAGTTAQLARLSGDSALRNMTLTVAQHADRVISPSAHQAEHLRDAGLTRVDVVPNTVAEAPDARPVTTIDGPLRVLWTGRFAPEKRVLPFLAAAIEALDVVGPGLLRIDLLGTGPQFCAAARLVDDRPGIHLHGRVPHDDIPRWLARSHCSVLSSLGWDNQPMTVAESVTALRGVIWCDPALTEGVDRAGIPAFGPNGLTRRLIGLAVDPAPVLDASAAAVEARRLFGRDRFARSVLDVYRLAAGNPRLRPTLITESPA</sequence>
<dbReference type="GO" id="GO:0015095">
    <property type="term" value="F:magnesium ion transmembrane transporter activity"/>
    <property type="evidence" value="ECO:0007669"/>
    <property type="project" value="InterPro"/>
</dbReference>
<feature type="transmembrane region" description="Helical" evidence="8">
    <location>
        <begin position="197"/>
        <end position="219"/>
    </location>
</feature>
<reference evidence="11 13" key="1">
    <citation type="journal article" date="2016" name="Plant Dis.">
        <title>Improved production of propionic acid using genome shuffling.</title>
        <authorList>
            <person name="Luna-Flores C.H."/>
            <person name="Palfreyman R.W."/>
            <person name="Kromer J.O."/>
            <person name="Nielsen L.K."/>
            <person name="Marcellin E."/>
        </authorList>
    </citation>
    <scope>NUCLEOTIDE SEQUENCE [LARGE SCALE GENOMIC DNA]</scope>
    <source>
        <strain evidence="11 13">F3E8</strain>
    </source>
</reference>
<evidence type="ECO:0000256" key="2">
    <source>
        <dbReference type="ARBA" id="ARBA00022676"/>
    </source>
</evidence>
<feature type="domain" description="Glycosyltransferase subfamily 4-like N-terminal" evidence="9">
    <location>
        <begin position="370"/>
        <end position="561"/>
    </location>
</feature>
<dbReference type="CDD" id="cd03801">
    <property type="entry name" value="GT4_PimA-like"/>
    <property type="match status" value="1"/>
</dbReference>
<evidence type="ECO:0000256" key="1">
    <source>
        <dbReference type="ARBA" id="ARBA00004141"/>
    </source>
</evidence>
<keyword evidence="3" id="KW-0808">Transferase</keyword>
<dbReference type="EMBL" id="CP014352">
    <property type="protein sequence ID" value="AMS05433.1"/>
    <property type="molecule type" value="Genomic_DNA"/>
</dbReference>
<evidence type="ECO:0000313" key="12">
    <source>
        <dbReference type="Proteomes" id="UP000075221"/>
    </source>
</evidence>
<keyword evidence="6 8" id="KW-0472">Membrane</keyword>
<feature type="transmembrane region" description="Helical" evidence="8">
    <location>
        <begin position="263"/>
        <end position="283"/>
    </location>
</feature>
<dbReference type="SUPFAM" id="SSF53756">
    <property type="entry name" value="UDP-Glycosyltransferase/glycogen phosphorylase"/>
    <property type="match status" value="1"/>
</dbReference>
<feature type="transmembrane region" description="Helical" evidence="8">
    <location>
        <begin position="75"/>
        <end position="96"/>
    </location>
</feature>
<feature type="transmembrane region" description="Helical" evidence="8">
    <location>
        <begin position="231"/>
        <end position="251"/>
    </location>
</feature>
<dbReference type="InterPro" id="IPR008521">
    <property type="entry name" value="Mg_trans_NIPA"/>
</dbReference>
<dbReference type="Gene3D" id="3.40.50.2000">
    <property type="entry name" value="Glycogen Phosphorylase B"/>
    <property type="match status" value="2"/>
</dbReference>
<evidence type="ECO:0000259" key="9">
    <source>
        <dbReference type="Pfam" id="PF13439"/>
    </source>
</evidence>
<evidence type="ECO:0000313" key="11">
    <source>
        <dbReference type="EMBL" id="AOZ46908.1"/>
    </source>
</evidence>
<evidence type="ECO:0000256" key="6">
    <source>
        <dbReference type="ARBA" id="ARBA00023136"/>
    </source>
</evidence>
<dbReference type="EMBL" id="CP015970">
    <property type="protein sequence ID" value="AOZ46908.1"/>
    <property type="molecule type" value="Genomic_DNA"/>
</dbReference>
<name>A0AAC8YF33_9ACTN</name>
<reference evidence="10 12" key="2">
    <citation type="submission" date="2016-02" db="EMBL/GenBank/DDBJ databases">
        <title>Complete Genome Sequence of Propionibacterium acidipropionici ATCC 55737.</title>
        <authorList>
            <person name="Luna Flores C.H."/>
            <person name="Nielsen L.K."/>
            <person name="Marcellin E."/>
        </authorList>
    </citation>
    <scope>NUCLEOTIDE SEQUENCE [LARGE SCALE GENOMIC DNA]</scope>
    <source>
        <strain evidence="10 12">ATCC 55737</strain>
    </source>
</reference>
<dbReference type="InterPro" id="IPR028098">
    <property type="entry name" value="Glyco_trans_4-like_N"/>
</dbReference>
<dbReference type="GO" id="GO:0016020">
    <property type="term" value="C:membrane"/>
    <property type="evidence" value="ECO:0007669"/>
    <property type="project" value="UniProtKB-SubCell"/>
</dbReference>
<dbReference type="Proteomes" id="UP000075221">
    <property type="component" value="Chromosome"/>
</dbReference>
<evidence type="ECO:0000256" key="8">
    <source>
        <dbReference type="SAM" id="Phobius"/>
    </source>
</evidence>
<evidence type="ECO:0000256" key="4">
    <source>
        <dbReference type="ARBA" id="ARBA00022692"/>
    </source>
</evidence>
<feature type="region of interest" description="Disordered" evidence="7">
    <location>
        <begin position="28"/>
        <end position="63"/>
    </location>
</feature>
<keyword evidence="5 8" id="KW-1133">Transmembrane helix</keyword>
<evidence type="ECO:0000256" key="3">
    <source>
        <dbReference type="ARBA" id="ARBA00022679"/>
    </source>
</evidence>
<feature type="transmembrane region" description="Helical" evidence="8">
    <location>
        <begin position="102"/>
        <end position="122"/>
    </location>
</feature>
<evidence type="ECO:0000313" key="13">
    <source>
        <dbReference type="Proteomes" id="UP000178666"/>
    </source>
</evidence>
<dbReference type="RefSeq" id="WP_062819534.1">
    <property type="nucleotide sequence ID" value="NZ_CP014352.1"/>
</dbReference>
<keyword evidence="2" id="KW-0328">Glycosyltransferase</keyword>
<evidence type="ECO:0000313" key="10">
    <source>
        <dbReference type="EMBL" id="AMS05433.1"/>
    </source>
</evidence>
<keyword evidence="13" id="KW-1185">Reference proteome</keyword>